<accession>A0A8T4IKX1</accession>
<evidence type="ECO:0000313" key="1">
    <source>
        <dbReference type="EMBL" id="MBR7672589.1"/>
    </source>
</evidence>
<dbReference type="EMBL" id="JAGSMN010000117">
    <property type="protein sequence ID" value="MBR7672589.1"/>
    <property type="molecule type" value="Genomic_DNA"/>
</dbReference>
<reference evidence="1" key="1">
    <citation type="submission" date="2021-04" db="EMBL/GenBank/DDBJ databases">
        <title>Sequencing of actinobacteria type strains.</title>
        <authorList>
            <person name="Nguyen G.-S."/>
            <person name="Wentzel A."/>
        </authorList>
    </citation>
    <scope>NUCLEOTIDE SEQUENCE</scope>
    <source>
        <strain evidence="1">DSM 42095</strain>
    </source>
</reference>
<proteinExistence type="predicted"/>
<comment type="caution">
    <text evidence="1">The sequence shown here is derived from an EMBL/GenBank/DDBJ whole genome shotgun (WGS) entry which is preliminary data.</text>
</comment>
<name>A0A8T4IKX1_9ACTN</name>
<dbReference type="Pfam" id="PF15892">
    <property type="entry name" value="BNR_4"/>
    <property type="match status" value="1"/>
</dbReference>
<sequence>MRARRQLRADRLAFAGRPLRTGALGVLAVCPLVLAGVLAGPDGAGTTVGTTAHAAAAPGPSVRLTADTELDAEALYFVSYDGLVNNNSFQKNGLLTHQGHQYAAWYTEDRTAVVARRAVGERTWRTVRLPHKLKADDSHNVISMGVSRADGRLHLVMDSHSDGFFSVTSRAGLLGDPTAHDWNADAFGPVTTTLGGLTLTSRFTYPQFIATPEGNLQLSYRSGVSGNGVNALAEYDAATGRWTALGAWSGASGTYTSAHGTSSTRNMYLHGIDYDSRGTLHAFYTWRERDASVMCAPGGLSNHDTGYVRSTDRGRTWKDAEGRVVGTTGGRDTVDVGDTSAVADHLGPDHGLMNQEHQATDSSGTPHALISYVPGRFTQCVRDYVADRVAYARPFHLHREADGKWKKTEIGVPLASSQRAKLAFDRYDNAYAVLPYGRIVGASKASDWTDWKTLYDGTGSGGRGAFGEVVIDETRLARDGVLSVLYQERSSGTTPSPIHVADFALPQ</sequence>
<organism evidence="1 2">
    <name type="scientific">Streptomyces daliensis</name>
    <dbReference type="NCBI Taxonomy" id="299421"/>
    <lineage>
        <taxon>Bacteria</taxon>
        <taxon>Bacillati</taxon>
        <taxon>Actinomycetota</taxon>
        <taxon>Actinomycetes</taxon>
        <taxon>Kitasatosporales</taxon>
        <taxon>Streptomycetaceae</taxon>
        <taxon>Streptomyces</taxon>
    </lineage>
</organism>
<gene>
    <name evidence="1" type="ORF">KDA82_06040</name>
</gene>
<keyword evidence="2" id="KW-1185">Reference proteome</keyword>
<protein>
    <submittedName>
        <fullName evidence="1">BNR repeat-containing protein</fullName>
    </submittedName>
</protein>
<dbReference type="AlphaFoldDB" id="A0A8T4IKX1"/>
<evidence type="ECO:0000313" key="2">
    <source>
        <dbReference type="Proteomes" id="UP000675554"/>
    </source>
</evidence>
<dbReference type="Proteomes" id="UP000675554">
    <property type="component" value="Unassembled WGS sequence"/>
</dbReference>